<sequence length="104" mass="12768">MTSQTQIIKLAIQRFTKKTNFWMIIYQKFEHETWRKKQKRQLCVNKKLGKELEKVNKSIKEKQNFKDKEKRIYKLLIKVKGDEGKNKQKLKLEINQRIKKMEND</sequence>
<keyword evidence="2" id="KW-1185">Reference proteome</keyword>
<protein>
    <submittedName>
        <fullName evidence="1">Uncharacterized protein</fullName>
    </submittedName>
</protein>
<organism evidence="1 2">
    <name type="scientific">Paramecium octaurelia</name>
    <dbReference type="NCBI Taxonomy" id="43137"/>
    <lineage>
        <taxon>Eukaryota</taxon>
        <taxon>Sar</taxon>
        <taxon>Alveolata</taxon>
        <taxon>Ciliophora</taxon>
        <taxon>Intramacronucleata</taxon>
        <taxon>Oligohymenophorea</taxon>
        <taxon>Peniculida</taxon>
        <taxon>Parameciidae</taxon>
        <taxon>Paramecium</taxon>
    </lineage>
</organism>
<gene>
    <name evidence="1" type="ORF">POCTA_138.1.T0080518</name>
</gene>
<proteinExistence type="predicted"/>
<dbReference type="Proteomes" id="UP000683925">
    <property type="component" value="Unassembled WGS sequence"/>
</dbReference>
<reference evidence="1" key="1">
    <citation type="submission" date="2021-01" db="EMBL/GenBank/DDBJ databases">
        <authorList>
            <consortium name="Genoscope - CEA"/>
            <person name="William W."/>
        </authorList>
    </citation>
    <scope>NUCLEOTIDE SEQUENCE</scope>
</reference>
<name>A0A8S1S8Y1_PAROT</name>
<evidence type="ECO:0000313" key="1">
    <source>
        <dbReference type="EMBL" id="CAD8137701.1"/>
    </source>
</evidence>
<evidence type="ECO:0000313" key="2">
    <source>
        <dbReference type="Proteomes" id="UP000683925"/>
    </source>
</evidence>
<comment type="caution">
    <text evidence="1">The sequence shown here is derived from an EMBL/GenBank/DDBJ whole genome shotgun (WGS) entry which is preliminary data.</text>
</comment>
<dbReference type="AlphaFoldDB" id="A0A8S1S8Y1"/>
<accession>A0A8S1S8Y1</accession>
<dbReference type="EMBL" id="CAJJDP010000007">
    <property type="protein sequence ID" value="CAD8137701.1"/>
    <property type="molecule type" value="Genomic_DNA"/>
</dbReference>